<sequence length="137" mass="14737">MVKLPDVSKGKALLATLATIITPKVMELLQDPARAEQAKQLLERLAAATKPRTADARLAAKIAAVRAHVDMLEPGDVGYAQRDSLRAQLSGLEKKRSLVMGAYTGRERSRQLKGISKQVDDVLAQLLQAADGTSHPS</sequence>
<dbReference type="EMBL" id="SDMQ01000009">
    <property type="protein sequence ID" value="TBT84011.1"/>
    <property type="molecule type" value="Genomic_DNA"/>
</dbReference>
<evidence type="ECO:0000313" key="2">
    <source>
        <dbReference type="Proteomes" id="UP000292373"/>
    </source>
</evidence>
<gene>
    <name evidence="1" type="ORF">ET989_10130</name>
</gene>
<organism evidence="1 2">
    <name type="scientific">Propioniciclava sinopodophylli</name>
    <dbReference type="NCBI Taxonomy" id="1837344"/>
    <lineage>
        <taxon>Bacteria</taxon>
        <taxon>Bacillati</taxon>
        <taxon>Actinomycetota</taxon>
        <taxon>Actinomycetes</taxon>
        <taxon>Propionibacteriales</taxon>
        <taxon>Propionibacteriaceae</taxon>
        <taxon>Propioniciclava</taxon>
    </lineage>
</organism>
<dbReference type="Proteomes" id="UP000292373">
    <property type="component" value="Unassembled WGS sequence"/>
</dbReference>
<dbReference type="OrthoDB" id="10001879at2"/>
<comment type="caution">
    <text evidence="1">The sequence shown here is derived from an EMBL/GenBank/DDBJ whole genome shotgun (WGS) entry which is preliminary data.</text>
</comment>
<keyword evidence="2" id="KW-1185">Reference proteome</keyword>
<accession>A0A4Q9KCY0</accession>
<dbReference type="RefSeq" id="WP_131168522.1">
    <property type="nucleotide sequence ID" value="NZ_SDMQ01000009.1"/>
</dbReference>
<dbReference type="AlphaFoldDB" id="A0A4Q9KCY0"/>
<evidence type="ECO:0000313" key="1">
    <source>
        <dbReference type="EMBL" id="TBT84011.1"/>
    </source>
</evidence>
<protein>
    <submittedName>
        <fullName evidence="1">Uncharacterized protein</fullName>
    </submittedName>
</protein>
<proteinExistence type="predicted"/>
<name>A0A4Q9KCY0_9ACTN</name>
<reference evidence="1 2" key="1">
    <citation type="submission" date="2019-01" db="EMBL/GenBank/DDBJ databases">
        <title>Lactibacter flavus gen. nov., sp. nov., a novel bacterium of the family Propionibacteriaceae isolated from raw milk and dairy products.</title>
        <authorList>
            <person name="Huptas C."/>
            <person name="Wenning M."/>
            <person name="Breitenwieser F."/>
            <person name="Doll E."/>
            <person name="Von Neubeck M."/>
            <person name="Busse H.-J."/>
            <person name="Scherer S."/>
        </authorList>
    </citation>
    <scope>NUCLEOTIDE SEQUENCE [LARGE SCALE GENOMIC DNA]</scope>
    <source>
        <strain evidence="1 2">KCTC 33808</strain>
    </source>
</reference>